<name>A0AAX6MT65_9PEZI</name>
<evidence type="ECO:0000256" key="2">
    <source>
        <dbReference type="PIRSR" id="PIRSR600246-3"/>
    </source>
</evidence>
<evidence type="ECO:0008006" key="6">
    <source>
        <dbReference type="Google" id="ProtNLM"/>
    </source>
</evidence>
<protein>
    <recommendedName>
        <fullName evidence="6">Threonine aspartase</fullName>
    </recommendedName>
</protein>
<accession>A0AAX6MT65</accession>
<dbReference type="Gene3D" id="3.60.20.30">
    <property type="entry name" value="(Glycosyl)asparaginase"/>
    <property type="match status" value="1"/>
</dbReference>
<dbReference type="FunFam" id="3.60.20.30:FF:000007">
    <property type="entry name" value="Similar to threonine aspartase"/>
    <property type="match status" value="1"/>
</dbReference>
<feature type="active site" description="Nucleophile" evidence="1">
    <location>
        <position position="418"/>
    </location>
</feature>
<organism evidence="4 5">
    <name type="scientific">Daldinia eschscholtzii</name>
    <dbReference type="NCBI Taxonomy" id="292717"/>
    <lineage>
        <taxon>Eukaryota</taxon>
        <taxon>Fungi</taxon>
        <taxon>Dikarya</taxon>
        <taxon>Ascomycota</taxon>
        <taxon>Pezizomycotina</taxon>
        <taxon>Sordariomycetes</taxon>
        <taxon>Xylariomycetidae</taxon>
        <taxon>Xylariales</taxon>
        <taxon>Hypoxylaceae</taxon>
        <taxon>Daldinia</taxon>
    </lineage>
</organism>
<keyword evidence="5" id="KW-1185">Reference proteome</keyword>
<dbReference type="GO" id="GO:0051604">
    <property type="term" value="P:protein maturation"/>
    <property type="evidence" value="ECO:0007669"/>
    <property type="project" value="TreeGrafter"/>
</dbReference>
<feature type="region of interest" description="Disordered" evidence="3">
    <location>
        <begin position="232"/>
        <end position="288"/>
    </location>
</feature>
<dbReference type="CDD" id="cd04514">
    <property type="entry name" value="Taspase1_like"/>
    <property type="match status" value="1"/>
</dbReference>
<proteinExistence type="predicted"/>
<dbReference type="EMBL" id="JBANMG010000003">
    <property type="protein sequence ID" value="KAK6955860.1"/>
    <property type="molecule type" value="Genomic_DNA"/>
</dbReference>
<comment type="caution">
    <text evidence="4">The sequence shown here is derived from an EMBL/GenBank/DDBJ whole genome shotgun (WGS) entry which is preliminary data.</text>
</comment>
<evidence type="ECO:0000256" key="3">
    <source>
        <dbReference type="SAM" id="MobiDB-lite"/>
    </source>
</evidence>
<evidence type="ECO:0000256" key="1">
    <source>
        <dbReference type="PIRSR" id="PIRSR600246-1"/>
    </source>
</evidence>
<dbReference type="PANTHER" id="PTHR10188">
    <property type="entry name" value="L-ASPARAGINASE"/>
    <property type="match status" value="1"/>
</dbReference>
<dbReference type="InterPro" id="IPR000246">
    <property type="entry name" value="Peptidase_T2"/>
</dbReference>
<feature type="region of interest" description="Disordered" evidence="3">
    <location>
        <begin position="312"/>
        <end position="378"/>
    </location>
</feature>
<gene>
    <name evidence="4" type="ORF">Daesc_003505</name>
</gene>
<sequence>MEHSDSRENAVPSWHKNDSEQDDVIDGLPWATDRPRPPSPLEDGNIVSMDGAMERWGKRKKAPVSAIFIHAGAGYHSVANESLHLEACNEAARISIKLLRSGHSAIDAVEAAIKSLEDKEITNAGYGSNLAIDGTVECDATLVDHFGRSGACGAVPICLADVKNPISLAKIILLSSNKPLSLRRVPPNLLIGEGAKEFARESGMLLVPNQWLVSRNARDRYIRWREDMRRAEDKASLSPSSGAYEQASDDSNNEIRQNAHPDHTTAILTGTWNEGQPDSPLSASPWDNGQTVLIKTGLSQISSKVHIERGPLNFPGLSSSSKTEAGEISSPIPKRPRFSPGPNNESLKSNPSTSISHGVTGAAIHDGGSPDVSMEPFMPKARRSPITTAALYPSDYPGFKTVDHQKRDDEDVDKITDTVGAIAIDMSGKIAAGSSSGGIGMKHRGRIGPAALVGIGTAVVPMDEKDQDGIAVAAVTSGTGEHMATTMASQKCAERIYQGTRRGPGGKDVAEDDENSILQGFIANDFQEHPGVKYSSSAGAIGVMAVKKAPMGYYLYFAHNTDSFAVASMGSNDIQPSCVMSRVKEGSSGLSHIAQGGRKIHV</sequence>
<evidence type="ECO:0000313" key="5">
    <source>
        <dbReference type="Proteomes" id="UP001369815"/>
    </source>
</evidence>
<dbReference type="Pfam" id="PF01112">
    <property type="entry name" value="Asparaginase_2"/>
    <property type="match status" value="2"/>
</dbReference>
<dbReference type="AlphaFoldDB" id="A0AAX6MT65"/>
<dbReference type="SUPFAM" id="SSF56235">
    <property type="entry name" value="N-terminal nucleophile aminohydrolases (Ntn hydrolases)"/>
    <property type="match status" value="1"/>
</dbReference>
<dbReference type="GO" id="GO:0005737">
    <property type="term" value="C:cytoplasm"/>
    <property type="evidence" value="ECO:0007669"/>
    <property type="project" value="TreeGrafter"/>
</dbReference>
<dbReference type="Proteomes" id="UP001369815">
    <property type="component" value="Unassembled WGS sequence"/>
</dbReference>
<dbReference type="InterPro" id="IPR029055">
    <property type="entry name" value="Ntn_hydrolases_N"/>
</dbReference>
<feature type="compositionally biased region" description="Polar residues" evidence="3">
    <location>
        <begin position="341"/>
        <end position="357"/>
    </location>
</feature>
<feature type="compositionally biased region" description="Polar residues" evidence="3">
    <location>
        <begin position="266"/>
        <end position="288"/>
    </location>
</feature>
<dbReference type="GO" id="GO:0004298">
    <property type="term" value="F:threonine-type endopeptidase activity"/>
    <property type="evidence" value="ECO:0007669"/>
    <property type="project" value="InterPro"/>
</dbReference>
<dbReference type="InterPro" id="IPR037464">
    <property type="entry name" value="Taspase1"/>
</dbReference>
<evidence type="ECO:0000313" key="4">
    <source>
        <dbReference type="EMBL" id="KAK6955860.1"/>
    </source>
</evidence>
<feature type="site" description="Cleavage; by autolysis" evidence="2">
    <location>
        <begin position="417"/>
        <end position="418"/>
    </location>
</feature>
<reference evidence="4 5" key="1">
    <citation type="journal article" date="2024" name="Front Chem Biol">
        <title>Unveiling the potential of Daldinia eschscholtzii MFLUCC 19-0629 through bioactivity and bioinformatics studies for enhanced sustainable agriculture production.</title>
        <authorList>
            <person name="Brooks S."/>
            <person name="Weaver J.A."/>
            <person name="Klomchit A."/>
            <person name="Alharthi S.A."/>
            <person name="Onlamun T."/>
            <person name="Nurani R."/>
            <person name="Vong T.K."/>
            <person name="Alberti F."/>
            <person name="Greco C."/>
        </authorList>
    </citation>
    <scope>NUCLEOTIDE SEQUENCE [LARGE SCALE GENOMIC DNA]</scope>
    <source>
        <strain evidence="4">MFLUCC 19-0629</strain>
    </source>
</reference>
<dbReference type="PANTHER" id="PTHR10188:SF8">
    <property type="entry name" value="THREONINE ASPARTASE 1"/>
    <property type="match status" value="1"/>
</dbReference>
<feature type="region of interest" description="Disordered" evidence="3">
    <location>
        <begin position="1"/>
        <end position="44"/>
    </location>
</feature>